<evidence type="ECO:0000256" key="2">
    <source>
        <dbReference type="SAM" id="Phobius"/>
    </source>
</evidence>
<name>A0A2A5BC03_9GAMM</name>
<evidence type="ECO:0008006" key="5">
    <source>
        <dbReference type="Google" id="ProtNLM"/>
    </source>
</evidence>
<dbReference type="AlphaFoldDB" id="A0A2A5BC03"/>
<dbReference type="EMBL" id="NVVJ01000001">
    <property type="protein sequence ID" value="PCJ28688.1"/>
    <property type="molecule type" value="Genomic_DNA"/>
</dbReference>
<keyword evidence="2" id="KW-0812">Transmembrane</keyword>
<reference evidence="4" key="1">
    <citation type="submission" date="2017-08" db="EMBL/GenBank/DDBJ databases">
        <title>A dynamic microbial community with high functional redundancy inhabits the cold, oxic subseafloor aquifer.</title>
        <authorList>
            <person name="Tully B.J."/>
            <person name="Wheat C.G."/>
            <person name="Glazer B.T."/>
            <person name="Huber J.A."/>
        </authorList>
    </citation>
    <scope>NUCLEOTIDE SEQUENCE [LARGE SCALE GENOMIC DNA]</scope>
</reference>
<accession>A0A2A5BC03</accession>
<gene>
    <name evidence="3" type="ORF">COA96_00460</name>
</gene>
<evidence type="ECO:0000313" key="4">
    <source>
        <dbReference type="Proteomes" id="UP000218327"/>
    </source>
</evidence>
<evidence type="ECO:0000313" key="3">
    <source>
        <dbReference type="EMBL" id="PCJ28688.1"/>
    </source>
</evidence>
<comment type="caution">
    <text evidence="3">The sequence shown here is derived from an EMBL/GenBank/DDBJ whole genome shotgun (WGS) entry which is preliminary data.</text>
</comment>
<feature type="region of interest" description="Disordered" evidence="1">
    <location>
        <begin position="87"/>
        <end position="165"/>
    </location>
</feature>
<protein>
    <recommendedName>
        <fullName evidence="5">DUF4389 domain-containing protein</fullName>
    </recommendedName>
</protein>
<dbReference type="InterPro" id="IPR025498">
    <property type="entry name" value="DUF4389"/>
</dbReference>
<keyword evidence="2" id="KW-0472">Membrane</keyword>
<feature type="transmembrane region" description="Helical" evidence="2">
    <location>
        <begin position="17"/>
        <end position="45"/>
    </location>
</feature>
<sequence>MSEELDDLVDNIREPSVWIRITFMIAFAVVLNLIILPVIIVLVIAQALFSVLSGKNNDNLRFFGAALEKYVSQIIKFLTYNAETKPFPFSDFPDIPNEGFKDSAKSSTVDSKGSAAPANHSKQGKNKTESIEPTEKKAVKKKAVKKKVAKKKAASKKITENDDKG</sequence>
<feature type="compositionally biased region" description="Basic and acidic residues" evidence="1">
    <location>
        <begin position="126"/>
        <end position="137"/>
    </location>
</feature>
<evidence type="ECO:0000256" key="1">
    <source>
        <dbReference type="SAM" id="MobiDB-lite"/>
    </source>
</evidence>
<keyword evidence="2" id="KW-1133">Transmembrane helix</keyword>
<dbReference type="Pfam" id="PF14333">
    <property type="entry name" value="DUF4389"/>
    <property type="match status" value="1"/>
</dbReference>
<organism evidence="3 4">
    <name type="scientific">SAR86 cluster bacterium</name>
    <dbReference type="NCBI Taxonomy" id="2030880"/>
    <lineage>
        <taxon>Bacteria</taxon>
        <taxon>Pseudomonadati</taxon>
        <taxon>Pseudomonadota</taxon>
        <taxon>Gammaproteobacteria</taxon>
        <taxon>SAR86 cluster</taxon>
    </lineage>
</organism>
<dbReference type="Proteomes" id="UP000218327">
    <property type="component" value="Unassembled WGS sequence"/>
</dbReference>
<proteinExistence type="predicted"/>
<feature type="compositionally biased region" description="Basic residues" evidence="1">
    <location>
        <begin position="138"/>
        <end position="155"/>
    </location>
</feature>